<dbReference type="AlphaFoldDB" id="A0A2N7TVX1"/>
<protein>
    <recommendedName>
        <fullName evidence="4">Biotin carboxylase</fullName>
    </recommendedName>
    <alternativeName>
        <fullName evidence="9">Acetyl-coenzyme A carboxylase biotin carboxylase subunit A</fullName>
    </alternativeName>
</protein>
<dbReference type="PROSITE" id="PS00867">
    <property type="entry name" value="CPSASE_2"/>
    <property type="match status" value="1"/>
</dbReference>
<dbReference type="EMBL" id="PNRF01000046">
    <property type="protein sequence ID" value="PMR72305.1"/>
    <property type="molecule type" value="Genomic_DNA"/>
</dbReference>
<keyword evidence="5" id="KW-0436">Ligase</keyword>
<dbReference type="GO" id="GO:0046872">
    <property type="term" value="F:metal ion binding"/>
    <property type="evidence" value="ECO:0007669"/>
    <property type="project" value="InterPro"/>
</dbReference>
<evidence type="ECO:0000256" key="8">
    <source>
        <dbReference type="ARBA" id="ARBA00023267"/>
    </source>
</evidence>
<evidence type="ECO:0000259" key="12">
    <source>
        <dbReference type="PROSITE" id="PS50975"/>
    </source>
</evidence>
<dbReference type="InterPro" id="IPR005479">
    <property type="entry name" value="CPAse_ATP-bd"/>
</dbReference>
<keyword evidence="8" id="KW-0092">Biotin</keyword>
<name>A0A2N7TVX1_9GAMM</name>
<dbReference type="SUPFAM" id="SSF56059">
    <property type="entry name" value="Glutathione synthetase ATP-binding domain-like"/>
    <property type="match status" value="1"/>
</dbReference>
<keyword evidence="15" id="KW-1185">Reference proteome</keyword>
<evidence type="ECO:0000256" key="1">
    <source>
        <dbReference type="ARBA" id="ARBA00003761"/>
    </source>
</evidence>
<evidence type="ECO:0000256" key="11">
    <source>
        <dbReference type="PROSITE-ProRule" id="PRU00409"/>
    </source>
</evidence>
<accession>A0A2N7TVX1</accession>
<dbReference type="PANTHER" id="PTHR18866">
    <property type="entry name" value="CARBOXYLASE:PYRUVATE/ACETYL-COA/PROPIONYL-COA CARBOXYLASE"/>
    <property type="match status" value="1"/>
</dbReference>
<evidence type="ECO:0000256" key="4">
    <source>
        <dbReference type="ARBA" id="ARBA00017242"/>
    </source>
</evidence>
<dbReference type="OrthoDB" id="9763189at2"/>
<dbReference type="SUPFAM" id="SSF51246">
    <property type="entry name" value="Rudiment single hybrid motif"/>
    <property type="match status" value="1"/>
</dbReference>
<evidence type="ECO:0000256" key="6">
    <source>
        <dbReference type="ARBA" id="ARBA00022741"/>
    </source>
</evidence>
<comment type="subunit">
    <text evidence="3">Acetyl-CoA carboxylase is a heterohexamer of biotin carboxyl carrier protein, biotin carboxylase and the two subunits of carboxyl transferase in a 2:2 complex.</text>
</comment>
<dbReference type="PANTHER" id="PTHR18866:SF33">
    <property type="entry name" value="METHYLCROTONOYL-COA CARBOXYLASE SUBUNIT ALPHA, MITOCHONDRIAL-RELATED"/>
    <property type="match status" value="1"/>
</dbReference>
<dbReference type="InterPro" id="IPR011761">
    <property type="entry name" value="ATP-grasp"/>
</dbReference>
<evidence type="ECO:0000313" key="15">
    <source>
        <dbReference type="Proteomes" id="UP000235803"/>
    </source>
</evidence>
<comment type="caution">
    <text evidence="14">The sequence shown here is derived from an EMBL/GenBank/DDBJ whole genome shotgun (WGS) entry which is preliminary data.</text>
</comment>
<dbReference type="InterPro" id="IPR016185">
    <property type="entry name" value="PreATP-grasp_dom_sf"/>
</dbReference>
<evidence type="ECO:0000256" key="7">
    <source>
        <dbReference type="ARBA" id="ARBA00022840"/>
    </source>
</evidence>
<sequence>MNHKILIANRGEIACRIIDTCQRLSLSTVAVYSDADKDARHVEMADQAVAIGPAQAAKSYLDAEAIFAAARETGATVIHPGYGFLSESGNFARRVRDEGLLWVGPAPNAIDAMGDKERAREIAISAGVPVLPGSRRFRQGDMDGLHEAAEQVGYPLLVKAAAGGGGIGMRRVDAPDDIEAVVEATQSMSSKAFGDSSIYLERYVAEARHVEVQVFGFGNGEGLHLYDRDCSVQRRFQKIIEEAPAPNIPEKVRNKLYQAALALVRHQQYSGAGTVEFIYDRHRQSAYFLEMNTRIQVEHPATEMVTGVDLVEWQLRQALGELPVIAQGLIHMAGHAIECRLYAERPEKNFLPAPGNIKTLVWPMLGEFLRIDTGVRSGDQVTPYYDPLMAKIIAHGADREEAIANLSRALEEVVVEGLHNNSAFLSNILRDFKFKQGGVTTGYVDDFFARQSVASITDSP</sequence>
<keyword evidence="7 11" id="KW-0067">ATP-binding</keyword>
<dbReference type="SMART" id="SM00878">
    <property type="entry name" value="Biotin_carb_C"/>
    <property type="match status" value="1"/>
</dbReference>
<feature type="domain" description="ATP-grasp" evidence="12">
    <location>
        <begin position="120"/>
        <end position="319"/>
    </location>
</feature>
<dbReference type="Pfam" id="PF02786">
    <property type="entry name" value="CPSase_L_D2"/>
    <property type="match status" value="1"/>
</dbReference>
<dbReference type="InterPro" id="IPR005482">
    <property type="entry name" value="Biotin_COase_C"/>
</dbReference>
<dbReference type="Gene3D" id="3.30.470.20">
    <property type="entry name" value="ATP-grasp fold, B domain"/>
    <property type="match status" value="1"/>
</dbReference>
<comment type="pathway">
    <text evidence="2">Lipid metabolism; malonyl-CoA biosynthesis; malonyl-CoA from acetyl-CoA: step 1/1.</text>
</comment>
<dbReference type="InterPro" id="IPR011054">
    <property type="entry name" value="Rudment_hybrid_motif"/>
</dbReference>
<dbReference type="GO" id="GO:0005524">
    <property type="term" value="F:ATP binding"/>
    <property type="evidence" value="ECO:0007669"/>
    <property type="project" value="UniProtKB-UniRule"/>
</dbReference>
<reference evidence="14 15" key="1">
    <citation type="submission" date="2018-01" db="EMBL/GenBank/DDBJ databases">
        <title>Halomonas endophytica sp. nov., isolated from storage liquid in the stems of Populus euphratica.</title>
        <authorList>
            <person name="Chen C."/>
        </authorList>
    </citation>
    <scope>NUCLEOTIDE SEQUENCE [LARGE SCALE GENOMIC DNA]</scope>
    <source>
        <strain evidence="14 15">MC28</strain>
    </source>
</reference>
<keyword evidence="6 11" id="KW-0547">Nucleotide-binding</keyword>
<dbReference type="InterPro" id="IPR011764">
    <property type="entry name" value="Biotin_carboxylation_dom"/>
</dbReference>
<dbReference type="InterPro" id="IPR050856">
    <property type="entry name" value="Biotin_carboxylase_complex"/>
</dbReference>
<evidence type="ECO:0000256" key="2">
    <source>
        <dbReference type="ARBA" id="ARBA00004956"/>
    </source>
</evidence>
<feature type="domain" description="Biotin carboxylation" evidence="13">
    <location>
        <begin position="1"/>
        <end position="449"/>
    </location>
</feature>
<dbReference type="GO" id="GO:0004075">
    <property type="term" value="F:biotin carboxylase activity"/>
    <property type="evidence" value="ECO:0007669"/>
    <property type="project" value="UniProtKB-EC"/>
</dbReference>
<evidence type="ECO:0000256" key="9">
    <source>
        <dbReference type="ARBA" id="ARBA00033786"/>
    </source>
</evidence>
<dbReference type="Pfam" id="PF02785">
    <property type="entry name" value="Biotin_carb_C"/>
    <property type="match status" value="1"/>
</dbReference>
<comment type="catalytic activity">
    <reaction evidence="10">
        <text>N(6)-biotinyl-L-lysyl-[protein] + hydrogencarbonate + ATP = N(6)-carboxybiotinyl-L-lysyl-[protein] + ADP + phosphate + H(+)</text>
        <dbReference type="Rhea" id="RHEA:13501"/>
        <dbReference type="Rhea" id="RHEA-COMP:10505"/>
        <dbReference type="Rhea" id="RHEA-COMP:10506"/>
        <dbReference type="ChEBI" id="CHEBI:15378"/>
        <dbReference type="ChEBI" id="CHEBI:17544"/>
        <dbReference type="ChEBI" id="CHEBI:30616"/>
        <dbReference type="ChEBI" id="CHEBI:43474"/>
        <dbReference type="ChEBI" id="CHEBI:83144"/>
        <dbReference type="ChEBI" id="CHEBI:83145"/>
        <dbReference type="ChEBI" id="CHEBI:456216"/>
        <dbReference type="EC" id="6.3.4.14"/>
    </reaction>
</comment>
<evidence type="ECO:0000256" key="3">
    <source>
        <dbReference type="ARBA" id="ARBA00011750"/>
    </source>
</evidence>
<evidence type="ECO:0000259" key="13">
    <source>
        <dbReference type="PROSITE" id="PS50979"/>
    </source>
</evidence>
<dbReference type="SUPFAM" id="SSF52440">
    <property type="entry name" value="PreATP-grasp domain"/>
    <property type="match status" value="1"/>
</dbReference>
<dbReference type="PROSITE" id="PS50979">
    <property type="entry name" value="BC"/>
    <property type="match status" value="1"/>
</dbReference>
<dbReference type="InterPro" id="IPR005481">
    <property type="entry name" value="BC-like_N"/>
</dbReference>
<dbReference type="PROSITE" id="PS50975">
    <property type="entry name" value="ATP_GRASP"/>
    <property type="match status" value="1"/>
</dbReference>
<evidence type="ECO:0000256" key="10">
    <source>
        <dbReference type="ARBA" id="ARBA00048600"/>
    </source>
</evidence>
<proteinExistence type="predicted"/>
<dbReference type="FunFam" id="3.40.50.20:FF:000010">
    <property type="entry name" value="Propionyl-CoA carboxylase subunit alpha"/>
    <property type="match status" value="1"/>
</dbReference>
<dbReference type="Proteomes" id="UP000235803">
    <property type="component" value="Unassembled WGS sequence"/>
</dbReference>
<dbReference type="PROSITE" id="PS00866">
    <property type="entry name" value="CPSASE_1"/>
    <property type="match status" value="1"/>
</dbReference>
<comment type="function">
    <text evidence="1">This protein is a component of the acetyl coenzyme A carboxylase complex; first, biotin carboxylase catalyzes the carboxylation of the carrier protein and then the transcarboxylase transfers the carboxyl group to form malonyl-CoA.</text>
</comment>
<gene>
    <name evidence="14" type="ORF">C1H69_21820</name>
</gene>
<dbReference type="Pfam" id="PF00289">
    <property type="entry name" value="Biotin_carb_N"/>
    <property type="match status" value="1"/>
</dbReference>
<evidence type="ECO:0000256" key="5">
    <source>
        <dbReference type="ARBA" id="ARBA00022598"/>
    </source>
</evidence>
<organism evidence="14 15">
    <name type="scientific">Billgrantia endophytica</name>
    <dbReference type="NCBI Taxonomy" id="2033802"/>
    <lineage>
        <taxon>Bacteria</taxon>
        <taxon>Pseudomonadati</taxon>
        <taxon>Pseudomonadota</taxon>
        <taxon>Gammaproteobacteria</taxon>
        <taxon>Oceanospirillales</taxon>
        <taxon>Halomonadaceae</taxon>
        <taxon>Billgrantia</taxon>
    </lineage>
</organism>
<evidence type="ECO:0000313" key="14">
    <source>
        <dbReference type="EMBL" id="PMR72305.1"/>
    </source>
</evidence>